<dbReference type="PROSITE" id="PS50995">
    <property type="entry name" value="HTH_MARR_2"/>
    <property type="match status" value="1"/>
</dbReference>
<feature type="domain" description="HTH marR-type" evidence="1">
    <location>
        <begin position="27"/>
        <end position="160"/>
    </location>
</feature>
<dbReference type="SMART" id="SM00347">
    <property type="entry name" value="HTH_MARR"/>
    <property type="match status" value="1"/>
</dbReference>
<dbReference type="GO" id="GO:0003700">
    <property type="term" value="F:DNA-binding transcription factor activity"/>
    <property type="evidence" value="ECO:0007669"/>
    <property type="project" value="InterPro"/>
</dbReference>
<evidence type="ECO:0000259" key="1">
    <source>
        <dbReference type="PROSITE" id="PS50995"/>
    </source>
</evidence>
<evidence type="ECO:0000313" key="3">
    <source>
        <dbReference type="Proteomes" id="UP000031523"/>
    </source>
</evidence>
<dbReference type="InterPro" id="IPR000835">
    <property type="entry name" value="HTH_MarR-typ"/>
</dbReference>
<dbReference type="Proteomes" id="UP000031523">
    <property type="component" value="Chromosome"/>
</dbReference>
<gene>
    <name evidence="2" type="ORF">SLNWT_6899</name>
</gene>
<dbReference type="Gene3D" id="1.10.10.10">
    <property type="entry name" value="Winged helix-like DNA-binding domain superfamily/Winged helix DNA-binding domain"/>
    <property type="match status" value="1"/>
</dbReference>
<reference evidence="2 3" key="1">
    <citation type="submission" date="2015-01" db="EMBL/GenBank/DDBJ databases">
        <title>Enhanced salinomycin production by adjusting the supply of polyketide extender units in Streptomyce albus DSM 41398.</title>
        <authorList>
            <person name="Lu C."/>
        </authorList>
    </citation>
    <scope>NUCLEOTIDE SEQUENCE [LARGE SCALE GENOMIC DNA]</scope>
    <source>
        <strain evidence="3">ATCC 21838 / DSM 41398 / FERM P-419 / JCM 4703 / NBRC 107858</strain>
    </source>
</reference>
<protein>
    <submittedName>
        <fullName evidence="2">MarR family transcriptional regulator</fullName>
    </submittedName>
</protein>
<dbReference type="AlphaFoldDB" id="A0A0B5F6S1"/>
<dbReference type="PANTHER" id="PTHR33164:SF101">
    <property type="entry name" value="TRANSCRIPTIONAL REPRESSOR MPRA"/>
    <property type="match status" value="1"/>
</dbReference>
<proteinExistence type="predicted"/>
<name>A0A0B5F6S1_STRA4</name>
<dbReference type="EMBL" id="CP010519">
    <property type="protein sequence ID" value="AJE87275.1"/>
    <property type="molecule type" value="Genomic_DNA"/>
</dbReference>
<accession>A0A0B5F6S1</accession>
<dbReference type="PRINTS" id="PR00598">
    <property type="entry name" value="HTHMARR"/>
</dbReference>
<dbReference type="PANTHER" id="PTHR33164">
    <property type="entry name" value="TRANSCRIPTIONAL REGULATOR, MARR FAMILY"/>
    <property type="match status" value="1"/>
</dbReference>
<dbReference type="InterPro" id="IPR036388">
    <property type="entry name" value="WH-like_DNA-bd_sf"/>
</dbReference>
<dbReference type="KEGG" id="sals:SLNWT_6899"/>
<evidence type="ECO:0000313" key="2">
    <source>
        <dbReference type="EMBL" id="AJE87275.1"/>
    </source>
</evidence>
<dbReference type="InterPro" id="IPR036390">
    <property type="entry name" value="WH_DNA-bd_sf"/>
</dbReference>
<keyword evidence="3" id="KW-1185">Reference proteome</keyword>
<dbReference type="InterPro" id="IPR039422">
    <property type="entry name" value="MarR/SlyA-like"/>
</dbReference>
<dbReference type="Pfam" id="PF01047">
    <property type="entry name" value="MarR"/>
    <property type="match status" value="1"/>
</dbReference>
<dbReference type="SUPFAM" id="SSF46785">
    <property type="entry name" value="Winged helix' DNA-binding domain"/>
    <property type="match status" value="1"/>
</dbReference>
<dbReference type="GO" id="GO:0006950">
    <property type="term" value="P:response to stress"/>
    <property type="evidence" value="ECO:0007669"/>
    <property type="project" value="TreeGrafter"/>
</dbReference>
<organism evidence="2 3">
    <name type="scientific">Streptomyces albus (strain ATCC 21838 / DSM 41398 / FERM P-419 / JCM 4703 / NBRC 107858)</name>
    <dbReference type="NCBI Taxonomy" id="1081613"/>
    <lineage>
        <taxon>Bacteria</taxon>
        <taxon>Bacillati</taxon>
        <taxon>Actinomycetota</taxon>
        <taxon>Actinomycetes</taxon>
        <taxon>Kitasatosporales</taxon>
        <taxon>Streptomycetaceae</taxon>
        <taxon>Streptomyces</taxon>
    </lineage>
</organism>
<sequence>MSPKARTDSVDWMRGQWEAQGEPGAPQFTAMVSLLRTTVVVSAEVDRVLKKSKLTRTAYLVMVTLHMSPDGVRPLGQLSKVLLVHPTTVTMVVDQLEETGLVVRKPHPSDRRTVLACLTEKGTEAVKEASSALSEMDYGFKGTGDQEADDLTDTLRRVREGLGDLG</sequence>